<feature type="region of interest" description="Disordered" evidence="1">
    <location>
        <begin position="39"/>
        <end position="62"/>
    </location>
</feature>
<name>A0ABV0Z6X8_9TELE</name>
<sequence length="62" mass="6867">GYPLERGLTIRLADLIKRSKAQQFHGLMGRSPGVLARVGRKRNNNNNKGEMFVGLMGRSLGE</sequence>
<evidence type="ECO:0000256" key="1">
    <source>
        <dbReference type="SAM" id="MobiDB-lite"/>
    </source>
</evidence>
<keyword evidence="3" id="KW-1185">Reference proteome</keyword>
<protein>
    <submittedName>
        <fullName evidence="2">Uncharacterized protein</fullName>
    </submittedName>
</protein>
<organism evidence="2 3">
    <name type="scientific">Ameca splendens</name>
    <dbReference type="NCBI Taxonomy" id="208324"/>
    <lineage>
        <taxon>Eukaryota</taxon>
        <taxon>Metazoa</taxon>
        <taxon>Chordata</taxon>
        <taxon>Craniata</taxon>
        <taxon>Vertebrata</taxon>
        <taxon>Euteleostomi</taxon>
        <taxon>Actinopterygii</taxon>
        <taxon>Neopterygii</taxon>
        <taxon>Teleostei</taxon>
        <taxon>Neoteleostei</taxon>
        <taxon>Acanthomorphata</taxon>
        <taxon>Ovalentaria</taxon>
        <taxon>Atherinomorphae</taxon>
        <taxon>Cyprinodontiformes</taxon>
        <taxon>Goodeidae</taxon>
        <taxon>Ameca</taxon>
    </lineage>
</organism>
<dbReference type="EMBL" id="JAHRIP010053774">
    <property type="protein sequence ID" value="MEQ2301620.1"/>
    <property type="molecule type" value="Genomic_DNA"/>
</dbReference>
<accession>A0ABV0Z6X8</accession>
<evidence type="ECO:0000313" key="2">
    <source>
        <dbReference type="EMBL" id="MEQ2301620.1"/>
    </source>
</evidence>
<gene>
    <name evidence="2" type="ORF">AMECASPLE_038028</name>
</gene>
<reference evidence="2 3" key="1">
    <citation type="submission" date="2021-06" db="EMBL/GenBank/DDBJ databases">
        <authorList>
            <person name="Palmer J.M."/>
        </authorList>
    </citation>
    <scope>NUCLEOTIDE SEQUENCE [LARGE SCALE GENOMIC DNA]</scope>
    <source>
        <strain evidence="2 3">AS_MEX2019</strain>
        <tissue evidence="2">Muscle</tissue>
    </source>
</reference>
<dbReference type="Proteomes" id="UP001469553">
    <property type="component" value="Unassembled WGS sequence"/>
</dbReference>
<comment type="caution">
    <text evidence="2">The sequence shown here is derived from an EMBL/GenBank/DDBJ whole genome shotgun (WGS) entry which is preliminary data.</text>
</comment>
<evidence type="ECO:0000313" key="3">
    <source>
        <dbReference type="Proteomes" id="UP001469553"/>
    </source>
</evidence>
<feature type="non-terminal residue" evidence="2">
    <location>
        <position position="1"/>
    </location>
</feature>
<proteinExistence type="predicted"/>
<feature type="non-terminal residue" evidence="2">
    <location>
        <position position="62"/>
    </location>
</feature>